<comment type="caution">
    <text evidence="1">The sequence shown here is derived from an EMBL/GenBank/DDBJ whole genome shotgun (WGS) entry which is preliminary data.</text>
</comment>
<gene>
    <name evidence="1" type="ORF">S01H1_37403</name>
</gene>
<dbReference type="AlphaFoldDB" id="X0V1W0"/>
<dbReference type="EMBL" id="BARS01023490">
    <property type="protein sequence ID" value="GAG12079.1"/>
    <property type="molecule type" value="Genomic_DNA"/>
</dbReference>
<organism evidence="1">
    <name type="scientific">marine sediment metagenome</name>
    <dbReference type="NCBI Taxonomy" id="412755"/>
    <lineage>
        <taxon>unclassified sequences</taxon>
        <taxon>metagenomes</taxon>
        <taxon>ecological metagenomes</taxon>
    </lineage>
</organism>
<evidence type="ECO:0000313" key="1">
    <source>
        <dbReference type="EMBL" id="GAG12079.1"/>
    </source>
</evidence>
<proteinExistence type="predicted"/>
<sequence length="99" mass="11568">MVSDRTLRRIQETSFKDNRIREITLSGFDGKIKDNYYTCWKCWISITGEGLNDHRSGSFADNEEHSEICPLCGYSSWMGYRWFPFKFLAEDGIGNPSKR</sequence>
<accession>X0V1W0</accession>
<name>X0V1W0_9ZZZZ</name>
<reference evidence="1" key="1">
    <citation type="journal article" date="2014" name="Front. Microbiol.">
        <title>High frequency of phylogenetically diverse reductive dehalogenase-homologous genes in deep subseafloor sedimentary metagenomes.</title>
        <authorList>
            <person name="Kawai M."/>
            <person name="Futagami T."/>
            <person name="Toyoda A."/>
            <person name="Takaki Y."/>
            <person name="Nishi S."/>
            <person name="Hori S."/>
            <person name="Arai W."/>
            <person name="Tsubouchi T."/>
            <person name="Morono Y."/>
            <person name="Uchiyama I."/>
            <person name="Ito T."/>
            <person name="Fujiyama A."/>
            <person name="Inagaki F."/>
            <person name="Takami H."/>
        </authorList>
    </citation>
    <scope>NUCLEOTIDE SEQUENCE</scope>
    <source>
        <strain evidence="1">Expedition CK06-06</strain>
    </source>
</reference>
<protein>
    <submittedName>
        <fullName evidence="1">Uncharacterized protein</fullName>
    </submittedName>
</protein>